<evidence type="ECO:0000313" key="2">
    <source>
        <dbReference type="Proteomes" id="UP000821845"/>
    </source>
</evidence>
<gene>
    <name evidence="1" type="ORF">HPB50_003244</name>
</gene>
<reference evidence="1" key="1">
    <citation type="submission" date="2020-05" db="EMBL/GenBank/DDBJ databases">
        <title>Large-scale comparative analyses of tick genomes elucidate their genetic diversity and vector capacities.</title>
        <authorList>
            <person name="Jia N."/>
            <person name="Wang J."/>
            <person name="Shi W."/>
            <person name="Du L."/>
            <person name="Sun Y."/>
            <person name="Zhan W."/>
            <person name="Jiang J."/>
            <person name="Wang Q."/>
            <person name="Zhang B."/>
            <person name="Ji P."/>
            <person name="Sakyi L.B."/>
            <person name="Cui X."/>
            <person name="Yuan T."/>
            <person name="Jiang B."/>
            <person name="Yang W."/>
            <person name="Lam T.T.-Y."/>
            <person name="Chang Q."/>
            <person name="Ding S."/>
            <person name="Wang X."/>
            <person name="Zhu J."/>
            <person name="Ruan X."/>
            <person name="Zhao L."/>
            <person name="Wei J."/>
            <person name="Que T."/>
            <person name="Du C."/>
            <person name="Cheng J."/>
            <person name="Dai P."/>
            <person name="Han X."/>
            <person name="Huang E."/>
            <person name="Gao Y."/>
            <person name="Liu J."/>
            <person name="Shao H."/>
            <person name="Ye R."/>
            <person name="Li L."/>
            <person name="Wei W."/>
            <person name="Wang X."/>
            <person name="Wang C."/>
            <person name="Yang T."/>
            <person name="Huo Q."/>
            <person name="Li W."/>
            <person name="Guo W."/>
            <person name="Chen H."/>
            <person name="Zhou L."/>
            <person name="Ni X."/>
            <person name="Tian J."/>
            <person name="Zhou Y."/>
            <person name="Sheng Y."/>
            <person name="Liu T."/>
            <person name="Pan Y."/>
            <person name="Xia L."/>
            <person name="Li J."/>
            <person name="Zhao F."/>
            <person name="Cao W."/>
        </authorList>
    </citation>
    <scope>NUCLEOTIDE SEQUENCE</scope>
    <source>
        <strain evidence="1">Hyas-2018</strain>
    </source>
</reference>
<sequence>MPRTKGVKPTRGAAADGAPVVGWVMCSTCEDWVKLASTPFETVEEAEAAASYRCHTCEALRILREEFALLIKHETEKWHLTVENVKAICKEESDKAAAERRALLAELAEERDMRVALKTQLDELRQALQNRDTTASRCDPSPRLEAENARSAQDGVVVPRTAEGLGNAQGLGNSICSIDQNVSPATDTPTRKDEESDSRASENGPGRTLPLNTKKRKKTRPKLTSPALSQNAESSQMSPNAVPGPKKPEPRHAFVLGDRNAYRLRHAVSRATKGSRLVKFLTKRDATLQNVMREADAAGDIWSLPEAIIIIHAGLQDIVDNNVPLKELAQQLIGTVAAWKKRAEKHLFVLYGVPELSGEAPLNEKCRQWNDLVKKACTELGLRVEFVRAPHMAPDSRQGWVYDDNTAEEVGQRLGRRLCAFLGFRPAYATQRRPSSPRSTSSPPTPQTTELQIAETHLRDLEHPPVHPEWHWSGKNRIGDGRKGGGVGLLWRRDMQWQSVESDCVDHMWALGDVLGRPTAVCVAYMAVGSKQHDANTQLADCIHRDAKVMAADRQIIIVGDFNGHINELDGFTDQNGQLMLQMSDKMELVVANLEPRCCGKVTWCARGSATCIDYALVSAGLNTLLRHIDIDEKGLHSLGSDHNRLLLEFNCSGSSVSHNRCRKKQGKYLPRQAISDVVDEFEKSALRGQAGNYGDFVAALSSVMQKHMVLEKRRTRVVRKPWWNAEVKTAWQARRDANRRHRSLVKQGDNDACLAAWAEAQSILRRQCLWGCNRFVIVRDLWKIVHVPALTFANAVLCLSAVTRDWLERRQREVGRIALGCHEFCYVVL</sequence>
<protein>
    <submittedName>
        <fullName evidence="1">Uncharacterized protein</fullName>
    </submittedName>
</protein>
<accession>A0ACB7RMB2</accession>
<organism evidence="1 2">
    <name type="scientific">Hyalomma asiaticum</name>
    <name type="common">Tick</name>
    <dbReference type="NCBI Taxonomy" id="266040"/>
    <lineage>
        <taxon>Eukaryota</taxon>
        <taxon>Metazoa</taxon>
        <taxon>Ecdysozoa</taxon>
        <taxon>Arthropoda</taxon>
        <taxon>Chelicerata</taxon>
        <taxon>Arachnida</taxon>
        <taxon>Acari</taxon>
        <taxon>Parasitiformes</taxon>
        <taxon>Ixodida</taxon>
        <taxon>Ixodoidea</taxon>
        <taxon>Ixodidae</taxon>
        <taxon>Hyalomminae</taxon>
        <taxon>Hyalomma</taxon>
    </lineage>
</organism>
<proteinExistence type="predicted"/>
<name>A0ACB7RMB2_HYAAI</name>
<dbReference type="Proteomes" id="UP000821845">
    <property type="component" value="Chromosome 8"/>
</dbReference>
<dbReference type="EMBL" id="CM023488">
    <property type="protein sequence ID" value="KAH6923618.1"/>
    <property type="molecule type" value="Genomic_DNA"/>
</dbReference>
<evidence type="ECO:0000313" key="1">
    <source>
        <dbReference type="EMBL" id="KAH6923618.1"/>
    </source>
</evidence>
<keyword evidence="2" id="KW-1185">Reference proteome</keyword>
<comment type="caution">
    <text evidence="1">The sequence shown here is derived from an EMBL/GenBank/DDBJ whole genome shotgun (WGS) entry which is preliminary data.</text>
</comment>